<evidence type="ECO:0000313" key="5">
    <source>
        <dbReference type="EMBL" id="NRT56341.1"/>
    </source>
</evidence>
<accession>A0ABX2G220</accession>
<keyword evidence="6" id="KW-1185">Reference proteome</keyword>
<sequence>MQRRTWMMLAGGAALAGVGAGLWTGLRRQGASTGAAPAPTGPAASAGGGADALWSLQFDRPEGGTLALASLRGRALLINFWATWCPPCVKEMPELDRFAREQAALGAQGWQVIGLAVDGPTPVREFLARTPVGFPVGLAGFGGTELARSLGNDGGGLPFTVVLGADGRVMQRKLGSTDLKELQDWRRQDASLPRS</sequence>
<dbReference type="PANTHER" id="PTHR42852">
    <property type="entry name" value="THIOL:DISULFIDE INTERCHANGE PROTEIN DSBE"/>
    <property type="match status" value="1"/>
</dbReference>
<dbReference type="InterPro" id="IPR013766">
    <property type="entry name" value="Thioredoxin_domain"/>
</dbReference>
<dbReference type="PANTHER" id="PTHR42852:SF18">
    <property type="entry name" value="CHROMOSOME UNDETERMINED SCAFFOLD_47, WHOLE GENOME SHOTGUN SEQUENCE"/>
    <property type="match status" value="1"/>
</dbReference>
<dbReference type="Pfam" id="PF08534">
    <property type="entry name" value="Redoxin"/>
    <property type="match status" value="1"/>
</dbReference>
<keyword evidence="2" id="KW-0201">Cytochrome c-type biogenesis</keyword>
<name>A0ABX2G220_9BURK</name>
<reference evidence="5 6" key="1">
    <citation type="submission" date="2020-05" db="EMBL/GenBank/DDBJ databases">
        <title>Genomic Encyclopedia of Type Strains, Phase IV (KMG-V): Genome sequencing to study the core and pangenomes of soil and plant-associated prokaryotes.</title>
        <authorList>
            <person name="Whitman W."/>
        </authorList>
    </citation>
    <scope>NUCLEOTIDE SEQUENCE [LARGE SCALE GENOMIC DNA]</scope>
    <source>
        <strain evidence="5 6">C29</strain>
    </source>
</reference>
<dbReference type="PROSITE" id="PS00194">
    <property type="entry name" value="THIOREDOXIN_1"/>
    <property type="match status" value="1"/>
</dbReference>
<gene>
    <name evidence="5" type="ORF">HNQ01_002084</name>
</gene>
<dbReference type="Gene3D" id="3.40.30.10">
    <property type="entry name" value="Glutaredoxin"/>
    <property type="match status" value="1"/>
</dbReference>
<evidence type="ECO:0000259" key="4">
    <source>
        <dbReference type="PROSITE" id="PS51352"/>
    </source>
</evidence>
<proteinExistence type="predicted"/>
<dbReference type="Proteomes" id="UP001516061">
    <property type="component" value="Unassembled WGS sequence"/>
</dbReference>
<dbReference type="InterPro" id="IPR013740">
    <property type="entry name" value="Redoxin"/>
</dbReference>
<protein>
    <submittedName>
        <fullName evidence="5">Thiol-disulfide isomerase/thioredoxin</fullName>
    </submittedName>
</protein>
<feature type="domain" description="Thioredoxin" evidence="4">
    <location>
        <begin position="32"/>
        <end position="191"/>
    </location>
</feature>
<evidence type="ECO:0000313" key="6">
    <source>
        <dbReference type="Proteomes" id="UP001516061"/>
    </source>
</evidence>
<evidence type="ECO:0000256" key="2">
    <source>
        <dbReference type="ARBA" id="ARBA00022748"/>
    </source>
</evidence>
<dbReference type="CDD" id="cd02966">
    <property type="entry name" value="TlpA_like_family"/>
    <property type="match status" value="1"/>
</dbReference>
<keyword evidence="5" id="KW-0413">Isomerase</keyword>
<dbReference type="InterPro" id="IPR050553">
    <property type="entry name" value="Thioredoxin_ResA/DsbE_sf"/>
</dbReference>
<keyword evidence="3" id="KW-0676">Redox-active center</keyword>
<dbReference type="RefSeq" id="WP_173805356.1">
    <property type="nucleotide sequence ID" value="NZ_JABSNM010000008.1"/>
</dbReference>
<dbReference type="EMBL" id="JABSNM010000008">
    <property type="protein sequence ID" value="NRT56341.1"/>
    <property type="molecule type" value="Genomic_DNA"/>
</dbReference>
<comment type="caution">
    <text evidence="5">The sequence shown here is derived from an EMBL/GenBank/DDBJ whole genome shotgun (WGS) entry which is preliminary data.</text>
</comment>
<evidence type="ECO:0000256" key="3">
    <source>
        <dbReference type="ARBA" id="ARBA00023284"/>
    </source>
</evidence>
<dbReference type="PROSITE" id="PS51352">
    <property type="entry name" value="THIOREDOXIN_2"/>
    <property type="match status" value="1"/>
</dbReference>
<dbReference type="InterPro" id="IPR017937">
    <property type="entry name" value="Thioredoxin_CS"/>
</dbReference>
<comment type="subcellular location">
    <subcellularLocation>
        <location evidence="1">Cell envelope</location>
    </subcellularLocation>
</comment>
<dbReference type="GO" id="GO:0016853">
    <property type="term" value="F:isomerase activity"/>
    <property type="evidence" value="ECO:0007669"/>
    <property type="project" value="UniProtKB-KW"/>
</dbReference>
<dbReference type="SUPFAM" id="SSF52833">
    <property type="entry name" value="Thioredoxin-like"/>
    <property type="match status" value="1"/>
</dbReference>
<evidence type="ECO:0000256" key="1">
    <source>
        <dbReference type="ARBA" id="ARBA00004196"/>
    </source>
</evidence>
<organism evidence="5 6">
    <name type="scientific">Sphaerotilus uruguayifluvii</name>
    <dbReference type="NCBI Taxonomy" id="2735897"/>
    <lineage>
        <taxon>Bacteria</taxon>
        <taxon>Pseudomonadati</taxon>
        <taxon>Pseudomonadota</taxon>
        <taxon>Betaproteobacteria</taxon>
        <taxon>Burkholderiales</taxon>
        <taxon>Sphaerotilaceae</taxon>
        <taxon>Sphaerotilus</taxon>
    </lineage>
</organism>
<dbReference type="InterPro" id="IPR036249">
    <property type="entry name" value="Thioredoxin-like_sf"/>
</dbReference>